<evidence type="ECO:0000256" key="3">
    <source>
        <dbReference type="ARBA" id="ARBA00022692"/>
    </source>
</evidence>
<dbReference type="Pfam" id="PF00999">
    <property type="entry name" value="Na_H_Exchanger"/>
    <property type="match status" value="1"/>
</dbReference>
<dbReference type="InterPro" id="IPR004709">
    <property type="entry name" value="NaH_exchanger"/>
</dbReference>
<evidence type="ECO:0000256" key="6">
    <source>
        <dbReference type="ARBA" id="ARBA00023065"/>
    </source>
</evidence>
<evidence type="ECO:0000256" key="9">
    <source>
        <dbReference type="RuleBase" id="RU003722"/>
    </source>
</evidence>
<feature type="transmembrane region" description="Helical" evidence="11">
    <location>
        <begin position="44"/>
        <end position="64"/>
    </location>
</feature>
<feature type="domain" description="Cation/H+ exchanger transmembrane" evidence="13">
    <location>
        <begin position="53"/>
        <end position="451"/>
    </location>
</feature>
<evidence type="ECO:0000256" key="4">
    <source>
        <dbReference type="ARBA" id="ARBA00022989"/>
    </source>
</evidence>
<evidence type="ECO:0000256" key="8">
    <source>
        <dbReference type="ARBA" id="ARBA00023201"/>
    </source>
</evidence>
<feature type="transmembrane region" description="Helical" evidence="11">
    <location>
        <begin position="100"/>
        <end position="121"/>
    </location>
</feature>
<organism evidence="14 15">
    <name type="scientific">Patella caerulea</name>
    <name type="common">Rayed Mediterranean limpet</name>
    <dbReference type="NCBI Taxonomy" id="87958"/>
    <lineage>
        <taxon>Eukaryota</taxon>
        <taxon>Metazoa</taxon>
        <taxon>Spiralia</taxon>
        <taxon>Lophotrochozoa</taxon>
        <taxon>Mollusca</taxon>
        <taxon>Gastropoda</taxon>
        <taxon>Patellogastropoda</taxon>
        <taxon>Patelloidea</taxon>
        <taxon>Patellidae</taxon>
        <taxon>Patella</taxon>
    </lineage>
</organism>
<feature type="compositionally biased region" description="Polar residues" evidence="10">
    <location>
        <begin position="892"/>
        <end position="903"/>
    </location>
</feature>
<keyword evidence="12" id="KW-0732">Signal</keyword>
<protein>
    <recommendedName>
        <fullName evidence="9">Sodium/hydrogen exchanger</fullName>
    </recommendedName>
</protein>
<feature type="signal peptide" evidence="12">
    <location>
        <begin position="1"/>
        <end position="17"/>
    </location>
</feature>
<sequence>MLVALFITTWQIDAVDSAEQGEKSESNHTERYKLAAWNFHHVEIPYVICLWVLLASVTKLAFHLYKTLSANIPESCLLITLGVCTGAVLHYTKAASTDQYVLNADTFFLFLLPPIIFDAGYHMPNRAFFNNLGTILLLAVVNTLWNTVAIGLSLWGMSYIGWIERDISWLHCFLFSALISAVDPVAVLAIFEEIHVNEMLYIIVFGESLLNDGVTVVLYHMLESYSEIGETNILPIDVATGFFSFFIIALGGTLIGIIYGLIGGFITKYTESIKVIEPLFVFVLGYLAYLTAEMVHLSSILALTFGGITMRHYVELNMTKTSITTCRYFMKLMGNISETVIFMFLGLSTVVETHDWQLDFIFFTLLFCIVFRVMGIVTIAFFVNRTRLIQLSKFDQFIMSYGGLRGGIAFCLALLLNEDIIPEKRMFVSTTIVVVFFTVFLQGITIKPVVNALKVEKHVSDDNPTMNERFHRRFIDHLMAGIEDIVGRTGHNSLRDKFEHYNTKYLKPFLLREKPKTRETKIFKVFTQINMQEAMDHIATHGHFKTPSVIQEPSLAKVIRSYSTQSLCPSSTGDTVIDNKTVLDMQAVDVYYSKKMADDSRIHHILEDAMFKPRKTWVKENHYQLSEVHNHPPFRHKERFQLRRFISQAYRLKSSQQQNGVAHTVVEAPKPSKNVSFNELPTTTAQPMQEIEEECPNSPTVSDQSPVKFTLGLSEITPVDAIKSPSPPPAIKVQPPCPTPPTETEVEWSLPWKRQVTNDPLPSATSLDMPDDDRPLFSPLPSWACNPSYHHLKDSGSPYVSPETTITAPPPVNNQPSVFEVFQTVNDDQKDKTDNIPPPWKENNEIEPVTALPSNAMSDKANHNLHSFHDDKCIPSSHSVIIPSDTDDDLPKSSNLPGSTSNLVPKHWQPIEMQSIPRKRSMLEAEALMDEYAFQQEVSNRVQKWLESSNSDVEPGDVKMEDVEDVEENEVESDNETSYL</sequence>
<evidence type="ECO:0000256" key="11">
    <source>
        <dbReference type="SAM" id="Phobius"/>
    </source>
</evidence>
<feature type="region of interest" description="Disordered" evidence="10">
    <location>
        <begin position="945"/>
        <end position="980"/>
    </location>
</feature>
<feature type="compositionally biased region" description="Pro residues" evidence="10">
    <location>
        <begin position="725"/>
        <end position="741"/>
    </location>
</feature>
<reference evidence="14 15" key="1">
    <citation type="submission" date="2024-01" db="EMBL/GenBank/DDBJ databases">
        <title>The genome of the rayed Mediterranean limpet Patella caerulea (Linnaeus, 1758).</title>
        <authorList>
            <person name="Anh-Thu Weber A."/>
            <person name="Halstead-Nussloch G."/>
        </authorList>
    </citation>
    <scope>NUCLEOTIDE SEQUENCE [LARGE SCALE GENOMIC DNA]</scope>
    <source>
        <strain evidence="14">AATW-2023a</strain>
        <tissue evidence="14">Whole specimen</tissue>
    </source>
</reference>
<evidence type="ECO:0000313" key="14">
    <source>
        <dbReference type="EMBL" id="KAK6185035.1"/>
    </source>
</evidence>
<feature type="transmembrane region" description="Helical" evidence="11">
    <location>
        <begin position="427"/>
        <end position="446"/>
    </location>
</feature>
<dbReference type="GO" id="GO:0005886">
    <property type="term" value="C:plasma membrane"/>
    <property type="evidence" value="ECO:0007669"/>
    <property type="project" value="TreeGrafter"/>
</dbReference>
<evidence type="ECO:0000256" key="10">
    <source>
        <dbReference type="SAM" id="MobiDB-lite"/>
    </source>
</evidence>
<dbReference type="GO" id="GO:0015386">
    <property type="term" value="F:potassium:proton antiporter activity"/>
    <property type="evidence" value="ECO:0007669"/>
    <property type="project" value="TreeGrafter"/>
</dbReference>
<dbReference type="PANTHER" id="PTHR10110:SF98">
    <property type="entry name" value="SODIUM_HYDROGEN EXCHANGER"/>
    <property type="match status" value="1"/>
</dbReference>
<evidence type="ECO:0000313" key="15">
    <source>
        <dbReference type="Proteomes" id="UP001347796"/>
    </source>
</evidence>
<feature type="chain" id="PRO_5042864564" description="Sodium/hydrogen exchanger" evidence="12">
    <location>
        <begin position="18"/>
        <end position="980"/>
    </location>
</feature>
<feature type="transmembrane region" description="Helical" evidence="11">
    <location>
        <begin position="360"/>
        <end position="383"/>
    </location>
</feature>
<dbReference type="InterPro" id="IPR006153">
    <property type="entry name" value="Cation/H_exchanger_TM"/>
</dbReference>
<dbReference type="Gene3D" id="6.10.140.1330">
    <property type="match status" value="1"/>
</dbReference>
<comment type="similarity">
    <text evidence="9">Belongs to the monovalent cation:proton antiporter 1 (CPA1) transporter (TC 2.A.36) family.</text>
</comment>
<keyword evidence="3 9" id="KW-0812">Transmembrane</keyword>
<dbReference type="GO" id="GO:0051453">
    <property type="term" value="P:regulation of intracellular pH"/>
    <property type="evidence" value="ECO:0007669"/>
    <property type="project" value="TreeGrafter"/>
</dbReference>
<dbReference type="NCBIfam" id="TIGR00840">
    <property type="entry name" value="b_cpa1"/>
    <property type="match status" value="1"/>
</dbReference>
<accession>A0AAN8JXR9</accession>
<keyword evidence="6 9" id="KW-0406">Ion transport</keyword>
<feature type="transmembrane region" description="Helical" evidence="11">
    <location>
        <begin position="133"/>
        <end position="155"/>
    </location>
</feature>
<dbReference type="Proteomes" id="UP001347796">
    <property type="component" value="Unassembled WGS sequence"/>
</dbReference>
<comment type="caution">
    <text evidence="14">The sequence shown here is derived from an EMBL/GenBank/DDBJ whole genome shotgun (WGS) entry which is preliminary data.</text>
</comment>
<keyword evidence="8 9" id="KW-0739">Sodium transport</keyword>
<evidence type="ECO:0000256" key="5">
    <source>
        <dbReference type="ARBA" id="ARBA00023053"/>
    </source>
</evidence>
<feature type="region of interest" description="Disordered" evidence="10">
    <location>
        <begin position="719"/>
        <end position="752"/>
    </location>
</feature>
<dbReference type="GO" id="GO:0015385">
    <property type="term" value="F:sodium:proton antiporter activity"/>
    <property type="evidence" value="ECO:0007669"/>
    <property type="project" value="InterPro"/>
</dbReference>
<evidence type="ECO:0000256" key="1">
    <source>
        <dbReference type="ARBA" id="ARBA00004141"/>
    </source>
</evidence>
<dbReference type="PANTHER" id="PTHR10110">
    <property type="entry name" value="SODIUM/HYDROGEN EXCHANGER"/>
    <property type="match status" value="1"/>
</dbReference>
<dbReference type="EMBL" id="JAZGQO010000006">
    <property type="protein sequence ID" value="KAK6185035.1"/>
    <property type="molecule type" value="Genomic_DNA"/>
</dbReference>
<evidence type="ECO:0000256" key="2">
    <source>
        <dbReference type="ARBA" id="ARBA00022448"/>
    </source>
</evidence>
<keyword evidence="7 11" id="KW-0472">Membrane</keyword>
<evidence type="ECO:0000259" key="13">
    <source>
        <dbReference type="Pfam" id="PF00999"/>
    </source>
</evidence>
<keyword evidence="9" id="KW-0050">Antiport</keyword>
<feature type="transmembrane region" description="Helical" evidence="11">
    <location>
        <begin position="279"/>
        <end position="308"/>
    </location>
</feature>
<comment type="subcellular location">
    <subcellularLocation>
        <location evidence="1">Membrane</location>
        <topology evidence="1">Multi-pass membrane protein</topology>
    </subcellularLocation>
</comment>
<feature type="transmembrane region" description="Helical" evidence="11">
    <location>
        <begin position="242"/>
        <end position="267"/>
    </location>
</feature>
<dbReference type="InterPro" id="IPR018422">
    <property type="entry name" value="Cation/H_exchanger_CPA1"/>
</dbReference>
<dbReference type="Gene3D" id="6.10.250.1040">
    <property type="match status" value="1"/>
</dbReference>
<dbReference type="AlphaFoldDB" id="A0AAN8JXR9"/>
<keyword evidence="2 9" id="KW-0813">Transport</keyword>
<keyword evidence="15" id="KW-1185">Reference proteome</keyword>
<evidence type="ECO:0000256" key="12">
    <source>
        <dbReference type="SAM" id="SignalP"/>
    </source>
</evidence>
<evidence type="ECO:0000256" key="7">
    <source>
        <dbReference type="ARBA" id="ARBA00023136"/>
    </source>
</evidence>
<feature type="compositionally biased region" description="Acidic residues" evidence="10">
    <location>
        <begin position="962"/>
        <end position="980"/>
    </location>
</feature>
<proteinExistence type="inferred from homology"/>
<keyword evidence="4 11" id="KW-1133">Transmembrane helix</keyword>
<feature type="transmembrane region" description="Helical" evidence="11">
    <location>
        <begin position="167"/>
        <end position="191"/>
    </location>
</feature>
<keyword evidence="5" id="KW-0915">Sodium</keyword>
<feature type="transmembrane region" description="Helical" evidence="11">
    <location>
        <begin position="328"/>
        <end position="348"/>
    </location>
</feature>
<gene>
    <name evidence="14" type="ORF">SNE40_007360</name>
</gene>
<name>A0AAN8JXR9_PATCE</name>
<dbReference type="PRINTS" id="PR01084">
    <property type="entry name" value="NAHEXCHNGR"/>
</dbReference>
<feature type="region of interest" description="Disordered" evidence="10">
    <location>
        <begin position="868"/>
        <end position="908"/>
    </location>
</feature>
<feature type="transmembrane region" description="Helical" evidence="11">
    <location>
        <begin position="200"/>
        <end position="222"/>
    </location>
</feature>
<dbReference type="GO" id="GO:0098719">
    <property type="term" value="P:sodium ion import across plasma membrane"/>
    <property type="evidence" value="ECO:0007669"/>
    <property type="project" value="TreeGrafter"/>
</dbReference>